<comment type="similarity">
    <text evidence="1 6">Belongs to the peptidase M42 family.</text>
</comment>
<dbReference type="AlphaFoldDB" id="A0A329M3C9"/>
<keyword evidence="10" id="KW-1185">Reference proteome</keyword>
<dbReference type="GO" id="GO:0004177">
    <property type="term" value="F:aminopeptidase activity"/>
    <property type="evidence" value="ECO:0007669"/>
    <property type="project" value="UniProtKB-UniRule"/>
</dbReference>
<evidence type="ECO:0000256" key="1">
    <source>
        <dbReference type="ARBA" id="ARBA00006272"/>
    </source>
</evidence>
<comment type="caution">
    <text evidence="9">The sequence shown here is derived from an EMBL/GenBank/DDBJ whole genome shotgun (WGS) entry which is preliminary data.</text>
</comment>
<feature type="binding site" evidence="8">
    <location>
        <position position="62"/>
    </location>
    <ligand>
        <name>Zn(2+)</name>
        <dbReference type="ChEBI" id="CHEBI:29105"/>
        <label>1</label>
    </ligand>
</feature>
<comment type="cofactor">
    <cofactor evidence="8">
        <name>a divalent metal cation</name>
        <dbReference type="ChEBI" id="CHEBI:60240"/>
    </cofactor>
    <text evidence="8">Binds 2 divalent metal cations per subunit.</text>
</comment>
<evidence type="ECO:0000313" key="10">
    <source>
        <dbReference type="Proteomes" id="UP000250369"/>
    </source>
</evidence>
<keyword evidence="5" id="KW-0378">Hydrolase</keyword>
<dbReference type="SUPFAM" id="SSF53187">
    <property type="entry name" value="Zn-dependent exopeptidases"/>
    <property type="match status" value="1"/>
</dbReference>
<keyword evidence="4 8" id="KW-0479">Metal-binding</keyword>
<evidence type="ECO:0000256" key="8">
    <source>
        <dbReference type="PIRSR" id="PIRSR001123-2"/>
    </source>
</evidence>
<feature type="binding site" evidence="8">
    <location>
        <position position="319"/>
    </location>
    <ligand>
        <name>Zn(2+)</name>
        <dbReference type="ChEBI" id="CHEBI:29105"/>
        <label>2</label>
    </ligand>
</feature>
<evidence type="ECO:0000256" key="2">
    <source>
        <dbReference type="ARBA" id="ARBA00022438"/>
    </source>
</evidence>
<evidence type="ECO:0000256" key="7">
    <source>
        <dbReference type="PIRSR" id="PIRSR001123-1"/>
    </source>
</evidence>
<gene>
    <name evidence="9" type="ORF">DQG23_32225</name>
</gene>
<dbReference type="GO" id="GO:0006508">
    <property type="term" value="P:proteolysis"/>
    <property type="evidence" value="ECO:0007669"/>
    <property type="project" value="UniProtKB-KW"/>
</dbReference>
<sequence>MTLMMKELSEAEGVPGYEKEVRAHMRKLIEPLTEEVLTDRLGSIVGRKTGDANGPRILLAGHLDEVGFMVTAVTPKGFIRFQALGGWWPHNMLSHRVKIKSSKGDHIGIIGSKPPHALTADERNKVMQLKDLYIDVGAKSAEDAADMGIRPGDMIVPVAEFMTMREGDLWVGKALDNRAGCALAVEVLKRLENEAHPNVVFSGATVQEEVGLRGAGTLANLVKPDIAFALDVGLAYDTPGSESNPITCNVGDGPIISLMDATMIAHKGLRELVMDTATELGIKYQVDALTGGGTDGGRFHTSGIGVPTLYVGFATRYIHSHNAIMSKTDFDHAATILTAVIKKLDSAKLAELLE</sequence>
<feature type="binding site" evidence="8">
    <location>
        <position position="231"/>
    </location>
    <ligand>
        <name>Zn(2+)</name>
        <dbReference type="ChEBI" id="CHEBI:29105"/>
        <label>1</label>
    </ligand>
</feature>
<accession>A0A329M3C9</accession>
<evidence type="ECO:0000313" key="9">
    <source>
        <dbReference type="EMBL" id="RAV14248.1"/>
    </source>
</evidence>
<dbReference type="Gene3D" id="2.40.30.40">
    <property type="entry name" value="Peptidase M42, domain 2"/>
    <property type="match status" value="1"/>
</dbReference>
<dbReference type="InterPro" id="IPR023367">
    <property type="entry name" value="Peptidase_M42_dom2"/>
</dbReference>
<dbReference type="RefSeq" id="WP_113035157.1">
    <property type="nucleotide sequence ID" value="NZ_QMFB01000027.1"/>
</dbReference>
<dbReference type="PANTHER" id="PTHR32481">
    <property type="entry name" value="AMINOPEPTIDASE"/>
    <property type="match status" value="1"/>
</dbReference>
<dbReference type="PIRSF" id="PIRSF001123">
    <property type="entry name" value="PepA_GA"/>
    <property type="match status" value="1"/>
</dbReference>
<keyword evidence="3" id="KW-0645">Protease</keyword>
<feature type="binding site" evidence="8">
    <location>
        <position position="209"/>
    </location>
    <ligand>
        <name>Zn(2+)</name>
        <dbReference type="ChEBI" id="CHEBI:29105"/>
        <label>2</label>
    </ligand>
</feature>
<dbReference type="PANTHER" id="PTHR32481:SF21">
    <property type="entry name" value="AMINOPEPTIDASE YSDC-RELATED"/>
    <property type="match status" value="1"/>
</dbReference>
<evidence type="ECO:0000256" key="4">
    <source>
        <dbReference type="ARBA" id="ARBA00022723"/>
    </source>
</evidence>
<evidence type="ECO:0000256" key="6">
    <source>
        <dbReference type="PIRNR" id="PIRNR001123"/>
    </source>
</evidence>
<organism evidence="9 10">
    <name type="scientific">Paenibacillus contaminans</name>
    <dbReference type="NCBI Taxonomy" id="450362"/>
    <lineage>
        <taxon>Bacteria</taxon>
        <taxon>Bacillati</taxon>
        <taxon>Bacillota</taxon>
        <taxon>Bacilli</taxon>
        <taxon>Bacillales</taxon>
        <taxon>Paenibacillaceae</taxon>
        <taxon>Paenibacillus</taxon>
    </lineage>
</organism>
<dbReference type="OrthoDB" id="9772053at2"/>
<dbReference type="Gene3D" id="3.40.630.10">
    <property type="entry name" value="Zn peptidases"/>
    <property type="match status" value="1"/>
</dbReference>
<dbReference type="GO" id="GO:0046872">
    <property type="term" value="F:metal ion binding"/>
    <property type="evidence" value="ECO:0007669"/>
    <property type="project" value="UniProtKB-UniRule"/>
</dbReference>
<name>A0A329M3C9_9BACL</name>
<dbReference type="CDD" id="cd05656">
    <property type="entry name" value="M42_Frv"/>
    <property type="match status" value="1"/>
</dbReference>
<evidence type="ECO:0000256" key="3">
    <source>
        <dbReference type="ARBA" id="ARBA00022670"/>
    </source>
</evidence>
<dbReference type="SUPFAM" id="SSF101821">
    <property type="entry name" value="Aminopeptidase/glucanase lid domain"/>
    <property type="match status" value="1"/>
</dbReference>
<feature type="binding site" evidence="8">
    <location>
        <position position="176"/>
    </location>
    <ligand>
        <name>Zn(2+)</name>
        <dbReference type="ChEBI" id="CHEBI:29105"/>
        <label>2</label>
    </ligand>
</feature>
<reference evidence="9 10" key="1">
    <citation type="journal article" date="2009" name="Int. J. Syst. Evol. Microbiol.">
        <title>Paenibacillus contaminans sp. nov., isolated from a contaminated laboratory plate.</title>
        <authorList>
            <person name="Chou J.H."/>
            <person name="Lee J.H."/>
            <person name="Lin M.C."/>
            <person name="Chang P.S."/>
            <person name="Arun A.B."/>
            <person name="Young C.C."/>
            <person name="Chen W.M."/>
        </authorList>
    </citation>
    <scope>NUCLEOTIDE SEQUENCE [LARGE SCALE GENOMIC DNA]</scope>
    <source>
        <strain evidence="9 10">CKOBP-6</strain>
    </source>
</reference>
<dbReference type="Pfam" id="PF05343">
    <property type="entry name" value="Peptidase_M42"/>
    <property type="match status" value="1"/>
</dbReference>
<proteinExistence type="inferred from homology"/>
<dbReference type="EMBL" id="QMFB01000027">
    <property type="protein sequence ID" value="RAV14248.1"/>
    <property type="molecule type" value="Genomic_DNA"/>
</dbReference>
<dbReference type="Proteomes" id="UP000250369">
    <property type="component" value="Unassembled WGS sequence"/>
</dbReference>
<feature type="binding site" evidence="8">
    <location>
        <position position="176"/>
    </location>
    <ligand>
        <name>Zn(2+)</name>
        <dbReference type="ChEBI" id="CHEBI:29105"/>
        <label>1</label>
    </ligand>
</feature>
<dbReference type="InterPro" id="IPR008007">
    <property type="entry name" value="Peptidase_M42"/>
</dbReference>
<evidence type="ECO:0000256" key="5">
    <source>
        <dbReference type="ARBA" id="ARBA00022801"/>
    </source>
</evidence>
<feature type="active site" description="Proton acceptor" evidence="7">
    <location>
        <position position="208"/>
    </location>
</feature>
<protein>
    <submittedName>
        <fullName evidence="9">Peptidase M28</fullName>
    </submittedName>
</protein>
<keyword evidence="2" id="KW-0031">Aminopeptidase</keyword>
<dbReference type="InterPro" id="IPR051464">
    <property type="entry name" value="Peptidase_M42_aminopept"/>
</dbReference>